<feature type="transmembrane region" description="Helical" evidence="1">
    <location>
        <begin position="52"/>
        <end position="71"/>
    </location>
</feature>
<sequence>MTLFITAKIIHILSAIFFIGVVSFRTFIMPVLKNTYDKSAYQKIDMMIGIRARNIIKINNIFLIISGLYLLSFHLDAFTILLFFKALVGLIVALGFYFVPVIMKRFTHIVWFSPFFHYLYFSLMICVVIISQIVFYI</sequence>
<dbReference type="AlphaFoldDB" id="A0A6L4WT11"/>
<feature type="transmembrane region" description="Helical" evidence="1">
    <location>
        <begin position="12"/>
        <end position="32"/>
    </location>
</feature>
<comment type="caution">
    <text evidence="2">The sequence shown here is derived from an EMBL/GenBank/DDBJ whole genome shotgun (WGS) entry which is preliminary data.</text>
</comment>
<dbReference type="Proteomes" id="UP000472839">
    <property type="component" value="Unassembled WGS sequence"/>
</dbReference>
<gene>
    <name evidence="2" type="ORF">GBG19_12175</name>
</gene>
<evidence type="ECO:0000313" key="2">
    <source>
        <dbReference type="EMBL" id="KAB7886479.1"/>
    </source>
</evidence>
<name>A0A6L4WT11_9BACT</name>
<feature type="transmembrane region" description="Helical" evidence="1">
    <location>
        <begin position="77"/>
        <end position="103"/>
    </location>
</feature>
<dbReference type="RefSeq" id="WP_193315043.1">
    <property type="nucleotide sequence ID" value="NZ_WFKI01000004.1"/>
</dbReference>
<accession>A0A6L4WT11</accession>
<dbReference type="EMBL" id="WFKK01000041">
    <property type="protein sequence ID" value="KAB7886479.1"/>
    <property type="molecule type" value="Genomic_DNA"/>
</dbReference>
<organism evidence="2 3">
    <name type="scientific">Poseidonibacter ostreae</name>
    <dbReference type="NCBI Taxonomy" id="2654171"/>
    <lineage>
        <taxon>Bacteria</taxon>
        <taxon>Pseudomonadati</taxon>
        <taxon>Campylobacterota</taxon>
        <taxon>Epsilonproteobacteria</taxon>
        <taxon>Campylobacterales</taxon>
        <taxon>Arcobacteraceae</taxon>
        <taxon>Poseidonibacter</taxon>
    </lineage>
</organism>
<feature type="transmembrane region" description="Helical" evidence="1">
    <location>
        <begin position="115"/>
        <end position="136"/>
    </location>
</feature>
<evidence type="ECO:0000313" key="3">
    <source>
        <dbReference type="Proteomes" id="UP000472839"/>
    </source>
</evidence>
<evidence type="ECO:0000256" key="1">
    <source>
        <dbReference type="SAM" id="Phobius"/>
    </source>
</evidence>
<keyword evidence="1" id="KW-0472">Membrane</keyword>
<keyword evidence="1" id="KW-1133">Transmembrane helix</keyword>
<keyword evidence="1" id="KW-0812">Transmembrane</keyword>
<proteinExistence type="predicted"/>
<protein>
    <submittedName>
        <fullName evidence="2">Uncharacterized protein</fullName>
    </submittedName>
</protein>
<reference evidence="2 3" key="1">
    <citation type="submission" date="2019-10" db="EMBL/GenBank/DDBJ databases">
        <title>Poseidonibacter ostreae sp. nov., isolated from the gut of the Ostrea denselamellosa.</title>
        <authorList>
            <person name="Choi A."/>
        </authorList>
    </citation>
    <scope>NUCLEOTIDE SEQUENCE [LARGE SCALE GENOMIC DNA]</scope>
    <source>
        <strain evidence="2 3">SJOD-M-33</strain>
    </source>
</reference>